<reference evidence="1 2" key="1">
    <citation type="submission" date="2018-03" db="EMBL/GenBank/DDBJ databases">
        <title>Draft genome sequence of Rohu Carp (Labeo rohita).</title>
        <authorList>
            <person name="Das P."/>
            <person name="Kushwaha B."/>
            <person name="Joshi C.G."/>
            <person name="Kumar D."/>
            <person name="Nagpure N.S."/>
            <person name="Sahoo L."/>
            <person name="Das S.P."/>
            <person name="Bit A."/>
            <person name="Patnaik S."/>
            <person name="Meher P.K."/>
            <person name="Jayasankar P."/>
            <person name="Koringa P.G."/>
            <person name="Patel N.V."/>
            <person name="Hinsu A.T."/>
            <person name="Kumar R."/>
            <person name="Pandey M."/>
            <person name="Agarwal S."/>
            <person name="Srivastava S."/>
            <person name="Singh M."/>
            <person name="Iquebal M.A."/>
            <person name="Jaiswal S."/>
            <person name="Angadi U.B."/>
            <person name="Kumar N."/>
            <person name="Raza M."/>
            <person name="Shah T.M."/>
            <person name="Rai A."/>
            <person name="Jena J.K."/>
        </authorList>
    </citation>
    <scope>NUCLEOTIDE SEQUENCE [LARGE SCALE GENOMIC DNA]</scope>
    <source>
        <strain evidence="1">DASCIFA01</strain>
        <tissue evidence="1">Testis</tissue>
    </source>
</reference>
<dbReference type="PANTHER" id="PTHR11505">
    <property type="entry name" value="L1 TRANSPOSABLE ELEMENT-RELATED"/>
    <property type="match status" value="1"/>
</dbReference>
<dbReference type="Proteomes" id="UP000290572">
    <property type="component" value="Unassembled WGS sequence"/>
</dbReference>
<organism evidence="1 2">
    <name type="scientific">Labeo rohita</name>
    <name type="common">Indian major carp</name>
    <name type="synonym">Cyprinus rohita</name>
    <dbReference type="NCBI Taxonomy" id="84645"/>
    <lineage>
        <taxon>Eukaryota</taxon>
        <taxon>Metazoa</taxon>
        <taxon>Chordata</taxon>
        <taxon>Craniata</taxon>
        <taxon>Vertebrata</taxon>
        <taxon>Euteleostomi</taxon>
        <taxon>Actinopterygii</taxon>
        <taxon>Neopterygii</taxon>
        <taxon>Teleostei</taxon>
        <taxon>Ostariophysi</taxon>
        <taxon>Cypriniformes</taxon>
        <taxon>Cyprinidae</taxon>
        <taxon>Labeoninae</taxon>
        <taxon>Labeonini</taxon>
        <taxon>Labeo</taxon>
    </lineage>
</organism>
<dbReference type="Gene3D" id="3.30.70.1820">
    <property type="entry name" value="L1 transposable element, RRM domain"/>
    <property type="match status" value="1"/>
</dbReference>
<dbReference type="InterPro" id="IPR004244">
    <property type="entry name" value="Transposase_22"/>
</dbReference>
<protein>
    <submittedName>
        <fullName evidence="1">LINE-1 type transposase domain-containing 1</fullName>
    </submittedName>
</protein>
<dbReference type="EMBL" id="QBIY01011158">
    <property type="protein sequence ID" value="RXN34991.1"/>
    <property type="molecule type" value="Genomic_DNA"/>
</dbReference>
<comment type="caution">
    <text evidence="1">The sequence shown here is derived from an EMBL/GenBank/DDBJ whole genome shotgun (WGS) entry which is preliminary data.</text>
</comment>
<evidence type="ECO:0000313" key="2">
    <source>
        <dbReference type="Proteomes" id="UP000290572"/>
    </source>
</evidence>
<name>A0A498NSZ6_LABRO</name>
<sequence>MSHSKRIGEAEDRISQTKEDITMLRQKAKKLEQTVETLTNKIQDLEDRGRRSNLRMVGLPERAEGSDACAFLEDWLPKVLTDCFSTTPVNERALRVGQINVNCPRPIVMKFLNYKDHEKTLRAARKLRELRYGDQQVNLFPDLSAETRQCQRCFDGVKAQLKSMDIRYGMLCPAHLIVTHADK</sequence>
<evidence type="ECO:0000313" key="1">
    <source>
        <dbReference type="EMBL" id="RXN34991.1"/>
    </source>
</evidence>
<accession>A0A498NSZ6</accession>
<keyword evidence="2" id="KW-1185">Reference proteome</keyword>
<dbReference type="AlphaFoldDB" id="A0A498NSZ6"/>
<proteinExistence type="predicted"/>
<gene>
    <name evidence="1" type="ORF">ROHU_003927</name>
</gene>